<dbReference type="EMBL" id="CAJHJT010000012">
    <property type="protein sequence ID" value="CAD7000200.1"/>
    <property type="molecule type" value="Genomic_DNA"/>
</dbReference>
<reference evidence="1" key="1">
    <citation type="submission" date="2020-11" db="EMBL/GenBank/DDBJ databases">
        <authorList>
            <person name="Whitehead M."/>
        </authorList>
    </citation>
    <scope>NUCLEOTIDE SEQUENCE</scope>
    <source>
        <strain evidence="1">EGII</strain>
    </source>
</reference>
<proteinExistence type="predicted"/>
<keyword evidence="2" id="KW-1185">Reference proteome</keyword>
<evidence type="ECO:0000313" key="2">
    <source>
        <dbReference type="Proteomes" id="UP000606786"/>
    </source>
</evidence>
<name>A0A811UMZ4_CERCA</name>
<sequence length="157" mass="17475">MRWNVSFATTCRLACRLLHTYCCLLITTAVPRPLLLPKPAPVIRFVVFHRQYICTYTLIRQTHLLQGDNNYGGRWSVVGGRSWRVVAFAAFYGGFAAIGSGLSSSFAKCAVEGEAYVCVSMCAWRVITSTPSRFILWLSGLPGSPLKLSYFLHGVNF</sequence>
<evidence type="ECO:0000313" key="1">
    <source>
        <dbReference type="EMBL" id="CAD7000200.1"/>
    </source>
</evidence>
<protein>
    <submittedName>
        <fullName evidence="1">(Mediterranean fruit fly) hypothetical protein</fullName>
    </submittedName>
</protein>
<comment type="caution">
    <text evidence="1">The sequence shown here is derived from an EMBL/GenBank/DDBJ whole genome shotgun (WGS) entry which is preliminary data.</text>
</comment>
<accession>A0A811UMZ4</accession>
<dbReference type="Proteomes" id="UP000606786">
    <property type="component" value="Unassembled WGS sequence"/>
</dbReference>
<dbReference type="AlphaFoldDB" id="A0A811UMZ4"/>
<gene>
    <name evidence="1" type="ORF">CCAP1982_LOCUS8692</name>
</gene>
<organism evidence="1 2">
    <name type="scientific">Ceratitis capitata</name>
    <name type="common">Mediterranean fruit fly</name>
    <name type="synonym">Tephritis capitata</name>
    <dbReference type="NCBI Taxonomy" id="7213"/>
    <lineage>
        <taxon>Eukaryota</taxon>
        <taxon>Metazoa</taxon>
        <taxon>Ecdysozoa</taxon>
        <taxon>Arthropoda</taxon>
        <taxon>Hexapoda</taxon>
        <taxon>Insecta</taxon>
        <taxon>Pterygota</taxon>
        <taxon>Neoptera</taxon>
        <taxon>Endopterygota</taxon>
        <taxon>Diptera</taxon>
        <taxon>Brachycera</taxon>
        <taxon>Muscomorpha</taxon>
        <taxon>Tephritoidea</taxon>
        <taxon>Tephritidae</taxon>
        <taxon>Ceratitis</taxon>
        <taxon>Ceratitis</taxon>
    </lineage>
</organism>